<dbReference type="HOGENOM" id="CLU_1069663_0_0_1"/>
<accession>R7ST24</accession>
<feature type="region of interest" description="Disordered" evidence="1">
    <location>
        <begin position="27"/>
        <end position="83"/>
    </location>
</feature>
<dbReference type="EMBL" id="JH719428">
    <property type="protein sequence ID" value="EJF59093.1"/>
    <property type="molecule type" value="Genomic_DNA"/>
</dbReference>
<organism evidence="2 3">
    <name type="scientific">Dichomitus squalens (strain LYAD-421)</name>
    <name type="common">Western red white-rot fungus</name>
    <dbReference type="NCBI Taxonomy" id="732165"/>
    <lineage>
        <taxon>Eukaryota</taxon>
        <taxon>Fungi</taxon>
        <taxon>Dikarya</taxon>
        <taxon>Basidiomycota</taxon>
        <taxon>Agaricomycotina</taxon>
        <taxon>Agaricomycetes</taxon>
        <taxon>Polyporales</taxon>
        <taxon>Polyporaceae</taxon>
        <taxon>Dichomitus</taxon>
    </lineage>
</organism>
<evidence type="ECO:0000313" key="3">
    <source>
        <dbReference type="Proteomes" id="UP000053319"/>
    </source>
</evidence>
<dbReference type="AlphaFoldDB" id="R7ST24"/>
<dbReference type="GeneID" id="18834475"/>
<reference evidence="2 3" key="1">
    <citation type="journal article" date="2012" name="Science">
        <title>The Paleozoic origin of enzymatic lignin decomposition reconstructed from 31 fungal genomes.</title>
        <authorList>
            <person name="Floudas D."/>
            <person name="Binder M."/>
            <person name="Riley R."/>
            <person name="Barry K."/>
            <person name="Blanchette R.A."/>
            <person name="Henrissat B."/>
            <person name="Martinez A.T."/>
            <person name="Otillar R."/>
            <person name="Spatafora J.W."/>
            <person name="Yadav J.S."/>
            <person name="Aerts A."/>
            <person name="Benoit I."/>
            <person name="Boyd A."/>
            <person name="Carlson A."/>
            <person name="Copeland A."/>
            <person name="Coutinho P.M."/>
            <person name="de Vries R.P."/>
            <person name="Ferreira P."/>
            <person name="Findley K."/>
            <person name="Foster B."/>
            <person name="Gaskell J."/>
            <person name="Glotzer D."/>
            <person name="Gorecki P."/>
            <person name="Heitman J."/>
            <person name="Hesse C."/>
            <person name="Hori C."/>
            <person name="Igarashi K."/>
            <person name="Jurgens J.A."/>
            <person name="Kallen N."/>
            <person name="Kersten P."/>
            <person name="Kohler A."/>
            <person name="Kuees U."/>
            <person name="Kumar T.K.A."/>
            <person name="Kuo A."/>
            <person name="LaButti K."/>
            <person name="Larrondo L.F."/>
            <person name="Lindquist E."/>
            <person name="Ling A."/>
            <person name="Lombard V."/>
            <person name="Lucas S."/>
            <person name="Lundell T."/>
            <person name="Martin R."/>
            <person name="McLaughlin D.J."/>
            <person name="Morgenstern I."/>
            <person name="Morin E."/>
            <person name="Murat C."/>
            <person name="Nagy L.G."/>
            <person name="Nolan M."/>
            <person name="Ohm R.A."/>
            <person name="Patyshakuliyeva A."/>
            <person name="Rokas A."/>
            <person name="Ruiz-Duenas F.J."/>
            <person name="Sabat G."/>
            <person name="Salamov A."/>
            <person name="Samejima M."/>
            <person name="Schmutz J."/>
            <person name="Slot J.C."/>
            <person name="St John F."/>
            <person name="Stenlid J."/>
            <person name="Sun H."/>
            <person name="Sun S."/>
            <person name="Syed K."/>
            <person name="Tsang A."/>
            <person name="Wiebenga A."/>
            <person name="Young D."/>
            <person name="Pisabarro A."/>
            <person name="Eastwood D.C."/>
            <person name="Martin F."/>
            <person name="Cullen D."/>
            <person name="Grigoriev I.V."/>
            <person name="Hibbett D.S."/>
        </authorList>
    </citation>
    <scope>NUCLEOTIDE SEQUENCE [LARGE SCALE GENOMIC DNA]</scope>
    <source>
        <strain evidence="2 3">LYAD-421 SS1</strain>
    </source>
</reference>
<proteinExistence type="predicted"/>
<gene>
    <name evidence="2" type="ORF">DICSQDRAFT_128514</name>
</gene>
<sequence>MIKLSARSRLIAADLSAEARMYTMHHSRALPHPQRPSTYQNTNMKEEQDGTKAIKRTMAHSGGGAGRNSSSVTDGNHPGHERHQMGQVHLGDEVRPAHLQQTLLGTFRRLDELGVRTVVVFLCRSTVTCACVPLKRTLRERLARTARDLSSLKRPENDGKKQAQTYKIVDRRKNVVVLCDLTSGIVGSPCESGEVENEPCCHQSLAPSKIREVYEMEGDAYRDVEWWSLKPPRQLSLANPMASSPVAIRELINELAWDGG</sequence>
<dbReference type="RefSeq" id="XP_007368213.1">
    <property type="nucleotide sequence ID" value="XM_007368151.1"/>
</dbReference>
<dbReference type="Proteomes" id="UP000053319">
    <property type="component" value="Unassembled WGS sequence"/>
</dbReference>
<dbReference type="KEGG" id="dsq:DICSQDRAFT_128514"/>
<evidence type="ECO:0000256" key="1">
    <source>
        <dbReference type="SAM" id="MobiDB-lite"/>
    </source>
</evidence>
<protein>
    <submittedName>
        <fullName evidence="2">Uncharacterized protein</fullName>
    </submittedName>
</protein>
<name>R7ST24_DICSQ</name>
<evidence type="ECO:0000313" key="2">
    <source>
        <dbReference type="EMBL" id="EJF59093.1"/>
    </source>
</evidence>